<dbReference type="PhylomeDB" id="T1JBL6"/>
<dbReference type="CDD" id="cd06145">
    <property type="entry name" value="REX1_like"/>
    <property type="match status" value="1"/>
</dbReference>
<dbReference type="GO" id="GO:0003676">
    <property type="term" value="F:nucleic acid binding"/>
    <property type="evidence" value="ECO:0007669"/>
    <property type="project" value="InterPro"/>
</dbReference>
<dbReference type="eggNOG" id="KOG4347">
    <property type="taxonomic scope" value="Eukaryota"/>
</dbReference>
<evidence type="ECO:0000259" key="11">
    <source>
        <dbReference type="PROSITE" id="PS50086"/>
    </source>
</evidence>
<dbReference type="PROSITE" id="PS00018">
    <property type="entry name" value="EF_HAND_1"/>
    <property type="match status" value="1"/>
</dbReference>
<keyword evidence="5" id="KW-0677">Repeat</keyword>
<dbReference type="EMBL" id="JH432011">
    <property type="status" value="NOT_ANNOTATED_CDS"/>
    <property type="molecule type" value="Genomic_DNA"/>
</dbReference>
<evidence type="ECO:0000256" key="9">
    <source>
        <dbReference type="ARBA" id="ARBA00023242"/>
    </source>
</evidence>
<evidence type="ECO:0000313" key="14">
    <source>
        <dbReference type="Proteomes" id="UP000014500"/>
    </source>
</evidence>
<dbReference type="InterPro" id="IPR012337">
    <property type="entry name" value="RNaseH-like_sf"/>
</dbReference>
<dbReference type="PANTHER" id="PTHR47666:SF1">
    <property type="entry name" value="PROTEIN VASCULAR ASSOCIATED DEATH 1, CHLOROPLASTIC"/>
    <property type="match status" value="1"/>
</dbReference>
<dbReference type="GO" id="GO:0003008">
    <property type="term" value="P:system process"/>
    <property type="evidence" value="ECO:0007669"/>
    <property type="project" value="UniProtKB-ARBA"/>
</dbReference>
<dbReference type="GO" id="GO:0005509">
    <property type="term" value="F:calcium ion binding"/>
    <property type="evidence" value="ECO:0007669"/>
    <property type="project" value="InterPro"/>
</dbReference>
<accession>T1JBL6</accession>
<evidence type="ECO:0000256" key="1">
    <source>
        <dbReference type="ARBA" id="ARBA00004123"/>
    </source>
</evidence>
<feature type="domain" description="Rab-GAP TBC" evidence="11">
    <location>
        <begin position="490"/>
        <end position="677"/>
    </location>
</feature>
<feature type="region of interest" description="Disordered" evidence="10">
    <location>
        <begin position="1212"/>
        <end position="1240"/>
    </location>
</feature>
<evidence type="ECO:0000256" key="2">
    <source>
        <dbReference type="ARBA" id="ARBA00006357"/>
    </source>
</evidence>
<organism evidence="13 14">
    <name type="scientific">Strigamia maritima</name>
    <name type="common">European centipede</name>
    <name type="synonym">Geophilus maritimus</name>
    <dbReference type="NCBI Taxonomy" id="126957"/>
    <lineage>
        <taxon>Eukaryota</taxon>
        <taxon>Metazoa</taxon>
        <taxon>Ecdysozoa</taxon>
        <taxon>Arthropoda</taxon>
        <taxon>Myriapoda</taxon>
        <taxon>Chilopoda</taxon>
        <taxon>Pleurostigmophora</taxon>
        <taxon>Geophilomorpha</taxon>
        <taxon>Linotaeniidae</taxon>
        <taxon>Strigamia</taxon>
    </lineage>
</organism>
<dbReference type="SUPFAM" id="SSF47923">
    <property type="entry name" value="Ypt/Rab-GAP domain of gyp1p"/>
    <property type="match status" value="2"/>
</dbReference>
<dbReference type="InterPro" id="IPR034922">
    <property type="entry name" value="REX1-like_exo"/>
</dbReference>
<dbReference type="SMART" id="SM00568">
    <property type="entry name" value="GRAM"/>
    <property type="match status" value="2"/>
</dbReference>
<keyword evidence="7" id="KW-0106">Calcium</keyword>
<evidence type="ECO:0000256" key="4">
    <source>
        <dbReference type="ARBA" id="ARBA00022722"/>
    </source>
</evidence>
<dbReference type="InterPro" id="IPR000195">
    <property type="entry name" value="Rab-GAP-TBC_dom"/>
</dbReference>
<keyword evidence="3" id="KW-0343">GTPase activation</keyword>
<dbReference type="InterPro" id="IPR036397">
    <property type="entry name" value="RNaseH_sf"/>
</dbReference>
<dbReference type="InterPro" id="IPR035969">
    <property type="entry name" value="Rab-GAP_TBC_sf"/>
</dbReference>
<dbReference type="InterPro" id="IPR036017">
    <property type="entry name" value="TCB1D9/TCB1D9B_PH-GRAM2"/>
</dbReference>
<dbReference type="CDD" id="cd13351">
    <property type="entry name" value="PH-GRAM1_TCB1D9_TCB1D9B"/>
    <property type="match status" value="1"/>
</dbReference>
<evidence type="ECO:0000256" key="6">
    <source>
        <dbReference type="ARBA" id="ARBA00022801"/>
    </source>
</evidence>
<evidence type="ECO:0000256" key="10">
    <source>
        <dbReference type="SAM" id="MobiDB-lite"/>
    </source>
</evidence>
<keyword evidence="9" id="KW-0539">Nucleus</keyword>
<dbReference type="Gene3D" id="2.30.29.30">
    <property type="entry name" value="Pleckstrin-homology domain (PH domain)/Phosphotyrosine-binding domain (PTB)"/>
    <property type="match status" value="2"/>
</dbReference>
<dbReference type="PROSITE" id="PS50222">
    <property type="entry name" value="EF_HAND_2"/>
    <property type="match status" value="1"/>
</dbReference>
<dbReference type="EnsemblMetazoa" id="SMAR011165-RA">
    <property type="protein sequence ID" value="SMAR011165-PA"/>
    <property type="gene ID" value="SMAR011165"/>
</dbReference>
<dbReference type="Gene3D" id="1.10.472.80">
    <property type="entry name" value="Ypt/Rab-GAP domain of gyp1p, domain 3"/>
    <property type="match status" value="1"/>
</dbReference>
<evidence type="ECO:0000259" key="12">
    <source>
        <dbReference type="PROSITE" id="PS50222"/>
    </source>
</evidence>
<dbReference type="FunFam" id="1.10.8.270:FF:000002">
    <property type="entry name" value="TBC1 domain family member 9B"/>
    <property type="match status" value="1"/>
</dbReference>
<evidence type="ECO:0000256" key="3">
    <source>
        <dbReference type="ARBA" id="ARBA00022468"/>
    </source>
</evidence>
<evidence type="ECO:0000256" key="7">
    <source>
        <dbReference type="ARBA" id="ARBA00022837"/>
    </source>
</evidence>
<dbReference type="Gene3D" id="1.10.238.10">
    <property type="entry name" value="EF-hand"/>
    <property type="match status" value="1"/>
</dbReference>
<evidence type="ECO:0000313" key="13">
    <source>
        <dbReference type="EnsemblMetazoa" id="SMAR011165-PA"/>
    </source>
</evidence>
<reference evidence="14" key="1">
    <citation type="submission" date="2011-05" db="EMBL/GenBank/DDBJ databases">
        <authorList>
            <person name="Richards S.R."/>
            <person name="Qu J."/>
            <person name="Jiang H."/>
            <person name="Jhangiani S.N."/>
            <person name="Agravi P."/>
            <person name="Goodspeed R."/>
            <person name="Gross S."/>
            <person name="Mandapat C."/>
            <person name="Jackson L."/>
            <person name="Mathew T."/>
            <person name="Pu L."/>
            <person name="Thornton R."/>
            <person name="Saada N."/>
            <person name="Wilczek-Boney K.B."/>
            <person name="Lee S."/>
            <person name="Kovar C."/>
            <person name="Wu Y."/>
            <person name="Scherer S.E."/>
            <person name="Worley K.C."/>
            <person name="Muzny D.M."/>
            <person name="Gibbs R."/>
        </authorList>
    </citation>
    <scope>NUCLEOTIDE SEQUENCE</scope>
    <source>
        <strain evidence="14">Brora</strain>
    </source>
</reference>
<dbReference type="Pfam" id="PF00566">
    <property type="entry name" value="RabGAP-TBC"/>
    <property type="match status" value="1"/>
</dbReference>
<dbReference type="Pfam" id="PF00929">
    <property type="entry name" value="RNase_T"/>
    <property type="match status" value="1"/>
</dbReference>
<dbReference type="FunFam" id="2.30.29.30:FF:000013">
    <property type="entry name" value="Putative TBC1 domain family member 8B"/>
    <property type="match status" value="1"/>
</dbReference>
<sequence length="1840" mass="209233">MLISISTELSAVNRALPFSLQPEEVLIANALWVTEQANPFFVLQRRKGHGTKGFSSIFVGTLDAVFDTKPPPYRILHQTQSSEVSYLVACSLTKQEIMENWDWLETNIIYTLNEFNCETEATEFVRCKIESLIANNIPDAVHDEEDASYKATFARFHRLFNMPQEKLVNYYSCSFWKNRVPRQGWMYLSVNYLCFYSYLLGKETKMALRWTDVLQIERNNSVIFPESIKVATREKTYYFSMFLHTQETFTLLEQLANIAMKQLISEEGFETDTDLRTKLCKNVPKKSSYLKRDLDARAHSDAYRTIFRLPMGEKLDGSTECALWTMYNKQHASGRMYISNNFICFNSKVKHLVSLVIPLHDVTVVENVENQPDISTSDAICITTRSKANFLFANLADRSFVVDKLSELLAKMLPHKKYSFTSSTESSDSSSTTDDILNVNLIELFHKEDSKELSAKESVKEHLWRLHFAEYGRGVCMYRTSRAQELILKGIPVSLRGELWLLHSGAIHEISSNVGYYQKFLESVRGKSSLATEEIERDLHRSLPEHPAFQSDVGIGALRRVLTAYAWRNPNIGYCQAMNIVASVLLLYCTEEESFWLLVAMCERLLPDYYNTKVVGALVDQGVLEDLMRDHLPELHQKLDSFGLIGMISLAWFLTIFLSVMPFRSAVNIVDCFFYDGAKVIFQVALSILYANQEKLLTCKDDGEAMTVLTEYLENVTNIDDSLPQHMQKEENKTIKNPSVDVSDLIYNAYSQYGFLTTTSIERLRLKHRLKVVQGIEDATMKNVIRSVGAENSFNSKEMQNLYLLIKEEHLTMQYSGASVLPSSQEKYDPTLPFYELYKVDYDQFKLFFTSLTSWGRNVQSESLALRLFQLADGNRDNLINFKEFINILGIICRGDLQEKLKLFYVIHLPSSGISSRSPISPASDNTEVAAEATDFFDSLDSVRTPSSVDSLLSPVKEATASTEEIPAMLFEDDNSDSCNLSSCTSLVAQSGTMRESVSLDSQSTLESLRYCLIRDGNKDSLHSVPRMNQEQFIQTWKSLYDLFINTPNEQQMYHSIATVGTLLLQIGEVGKNFYNKKEESQDSLLTKSRELVRTPTNDDQAITPVSEDFMAGGEPTWEQKDDDSSGSTSKPDSDWSISFEQFLASMLTDPPLVEFFEIVIMFDLREIIFTKKQKRLENKKRKIKAFLAMAKINDEDRQKVTVDMKRRSEEDYSMAKCESSEPKRRRHDHSPCRESNDGGTMSVAVLKQDSNETSRNYVPRVIISADELAALKAELKERQRERVKKMKPMFYLTKMGFAAQIGYSDKQPSPLYLQDIQHLLLYAMIGDLAPYKPLWCQLQKRGKVSHNVVLVVEGLSIKTYLSHKEWFPKTVSLFDWVKGVEIFPSIQYNCCVAEELLCVPVSVTAKYNMEKRKLADNSQNSSAVHRAFRNCFPMPPESSTKVQNISKKRFGTQDMFPRTRLLLSPVVMLMEKYPLPIQGTLSERYKSFVFSKDLYDEVTDNSPMFALDCEMCFTTIQAHEVTRVSVVDEELNIILDELVKPPNKILDYLTEFSGITMEMLQPVTTTLVDVQKKLNDLLPADAIWCGQSLNSDLNALKMFHPYVIDTSIIYNLVGRRQVKPSLKKLSSLFLQTDIQDSPDGHCSAEDCTATMKLVQHKLQNCLEYGDAVVGGYIPAAVEPVEPTENAVDTTERTPGDGIPAHLQNKTGLVTSFYNHLKEQNKKVALVGSNEALAQCSLEEAGFGAAENVTKFAANTNKDVSQLLRQNASQYHFSLGHMNLAKAYVDPDRQQNLFNKLDQRISKVYRDLAANALFVVIFSGAMAEYEEGFHNGLCLIKLKT</sequence>
<dbReference type="OMA" id="SWVERIC"/>
<dbReference type="Gene3D" id="3.30.420.10">
    <property type="entry name" value="Ribonuclease H-like superfamily/Ribonuclease H"/>
    <property type="match status" value="1"/>
</dbReference>
<dbReference type="FunFam" id="3.30.420.10:FF:000019">
    <property type="entry name" value="RNA exonuclease NEF-sp"/>
    <property type="match status" value="1"/>
</dbReference>
<comment type="subcellular location">
    <subcellularLocation>
        <location evidence="1">Nucleus</location>
    </subcellularLocation>
</comment>
<protein>
    <recommendedName>
        <fullName evidence="15">TBC1 domain family member 9</fullName>
    </recommendedName>
</protein>
<dbReference type="InterPro" id="IPR011992">
    <property type="entry name" value="EF-hand-dom_pair"/>
</dbReference>
<dbReference type="InterPro" id="IPR002048">
    <property type="entry name" value="EF_hand_dom"/>
</dbReference>
<keyword evidence="6" id="KW-0378">Hydrolase</keyword>
<dbReference type="SMART" id="SM00164">
    <property type="entry name" value="TBC"/>
    <property type="match status" value="1"/>
</dbReference>
<dbReference type="SUPFAM" id="SSF53098">
    <property type="entry name" value="Ribonuclease H-like"/>
    <property type="match status" value="1"/>
</dbReference>
<keyword evidence="8" id="KW-0269">Exonuclease</keyword>
<dbReference type="SUPFAM" id="SSF47473">
    <property type="entry name" value="EF-hand"/>
    <property type="match status" value="1"/>
</dbReference>
<keyword evidence="14" id="KW-1185">Reference proteome</keyword>
<dbReference type="FunFam" id="1.10.472.80:FF:000049">
    <property type="entry name" value="Uncharacterized protein, isoform B"/>
    <property type="match status" value="1"/>
</dbReference>
<feature type="region of interest" description="Disordered" evidence="10">
    <location>
        <begin position="1109"/>
        <end position="1134"/>
    </location>
</feature>
<dbReference type="InterPro" id="IPR011993">
    <property type="entry name" value="PH-like_dom_sf"/>
</dbReference>
<dbReference type="Gene3D" id="1.10.8.270">
    <property type="entry name" value="putative rabgap domain of human tbc1 domain family member 14 like domains"/>
    <property type="match status" value="1"/>
</dbReference>
<dbReference type="InterPro" id="IPR018247">
    <property type="entry name" value="EF_Hand_1_Ca_BS"/>
</dbReference>
<dbReference type="PROSITE" id="PS50086">
    <property type="entry name" value="TBC_RABGAP"/>
    <property type="match status" value="1"/>
</dbReference>
<dbReference type="HOGENOM" id="CLU_237154_0_0_1"/>
<reference evidence="13" key="2">
    <citation type="submission" date="2015-02" db="UniProtKB">
        <authorList>
            <consortium name="EnsemblMetazoa"/>
        </authorList>
    </citation>
    <scope>IDENTIFICATION</scope>
</reference>
<dbReference type="GO" id="GO:0005634">
    <property type="term" value="C:nucleus"/>
    <property type="evidence" value="ECO:0007669"/>
    <property type="project" value="UniProtKB-SubCell"/>
</dbReference>
<dbReference type="Proteomes" id="UP000014500">
    <property type="component" value="Unassembled WGS sequence"/>
</dbReference>
<dbReference type="GO" id="GO:0005096">
    <property type="term" value="F:GTPase activator activity"/>
    <property type="evidence" value="ECO:0007669"/>
    <property type="project" value="UniProtKB-KW"/>
</dbReference>
<dbReference type="PANTHER" id="PTHR47666">
    <property type="entry name" value="PROTEIN VASCULAR ASSOCIATED DEATH 1, CHLOROPLASTIC"/>
    <property type="match status" value="1"/>
</dbReference>
<dbReference type="STRING" id="126957.T1JBL6"/>
<evidence type="ECO:0000256" key="8">
    <source>
        <dbReference type="ARBA" id="ARBA00022839"/>
    </source>
</evidence>
<keyword evidence="4" id="KW-0540">Nuclease</keyword>
<evidence type="ECO:0000256" key="5">
    <source>
        <dbReference type="ARBA" id="ARBA00022737"/>
    </source>
</evidence>
<dbReference type="CDD" id="cd13354">
    <property type="entry name" value="PH-GRAM2_TCB1D9_TCB1D9B"/>
    <property type="match status" value="1"/>
</dbReference>
<feature type="domain" description="EF-hand" evidence="12">
    <location>
        <begin position="860"/>
        <end position="895"/>
    </location>
</feature>
<dbReference type="InterPro" id="IPR004182">
    <property type="entry name" value="GRAM"/>
</dbReference>
<comment type="similarity">
    <text evidence="2">Belongs to the REXO1/REXO3 family.</text>
</comment>
<dbReference type="InterPro" id="IPR013520">
    <property type="entry name" value="Ribonucl_H"/>
</dbReference>
<dbReference type="eggNOG" id="KOG2248">
    <property type="taxonomic scope" value="Eukaryota"/>
</dbReference>
<proteinExistence type="inferred from homology"/>
<dbReference type="GO" id="GO:0004527">
    <property type="term" value="F:exonuclease activity"/>
    <property type="evidence" value="ECO:0007669"/>
    <property type="project" value="UniProtKB-KW"/>
</dbReference>
<dbReference type="SMART" id="SM00479">
    <property type="entry name" value="EXOIII"/>
    <property type="match status" value="1"/>
</dbReference>
<dbReference type="InterPro" id="IPR036014">
    <property type="entry name" value="TCB1D9/TCB1D9B_PH-GRAM1"/>
</dbReference>
<name>T1JBL6_STRMM</name>
<dbReference type="Pfam" id="PF02893">
    <property type="entry name" value="GRAM"/>
    <property type="match status" value="2"/>
</dbReference>
<evidence type="ECO:0008006" key="15">
    <source>
        <dbReference type="Google" id="ProtNLM"/>
    </source>
</evidence>